<feature type="transmembrane region" description="Helical" evidence="1">
    <location>
        <begin position="48"/>
        <end position="69"/>
    </location>
</feature>
<feature type="transmembrane region" description="Helical" evidence="1">
    <location>
        <begin position="75"/>
        <end position="93"/>
    </location>
</feature>
<protein>
    <submittedName>
        <fullName evidence="2">Uncharacterized protein</fullName>
    </submittedName>
</protein>
<comment type="caution">
    <text evidence="2">The sequence shown here is derived from an EMBL/GenBank/DDBJ whole genome shotgun (WGS) entry which is preliminary data.</text>
</comment>
<name>A0A0F9N4G2_9ZZZZ</name>
<keyword evidence="1" id="KW-1133">Transmembrane helix</keyword>
<keyword evidence="1" id="KW-0812">Transmembrane</keyword>
<reference evidence="2" key="1">
    <citation type="journal article" date="2015" name="Nature">
        <title>Complex archaea that bridge the gap between prokaryotes and eukaryotes.</title>
        <authorList>
            <person name="Spang A."/>
            <person name="Saw J.H."/>
            <person name="Jorgensen S.L."/>
            <person name="Zaremba-Niedzwiedzka K."/>
            <person name="Martijn J."/>
            <person name="Lind A.E."/>
            <person name="van Eijk R."/>
            <person name="Schleper C."/>
            <person name="Guy L."/>
            <person name="Ettema T.J."/>
        </authorList>
    </citation>
    <scope>NUCLEOTIDE SEQUENCE</scope>
</reference>
<dbReference type="AlphaFoldDB" id="A0A0F9N4G2"/>
<organism evidence="2">
    <name type="scientific">marine sediment metagenome</name>
    <dbReference type="NCBI Taxonomy" id="412755"/>
    <lineage>
        <taxon>unclassified sequences</taxon>
        <taxon>metagenomes</taxon>
        <taxon>ecological metagenomes</taxon>
    </lineage>
</organism>
<gene>
    <name evidence="2" type="ORF">LCGC14_0996020</name>
</gene>
<evidence type="ECO:0000256" key="1">
    <source>
        <dbReference type="SAM" id="Phobius"/>
    </source>
</evidence>
<sequence>MFDGQLIPLLSAGLLTTLTIGALKQFIRGRVVNDPDYEFPDYFYKVTLPFFTAVWTVVLGLVGWAPVVIVEPQLLVQWALTVVITLALYNTGIQPYRAVMKAR</sequence>
<keyword evidence="1" id="KW-0472">Membrane</keyword>
<proteinExistence type="predicted"/>
<accession>A0A0F9N4G2</accession>
<feature type="transmembrane region" description="Helical" evidence="1">
    <location>
        <begin position="6"/>
        <end position="27"/>
    </location>
</feature>
<evidence type="ECO:0000313" key="2">
    <source>
        <dbReference type="EMBL" id="KKN14450.1"/>
    </source>
</evidence>
<dbReference type="EMBL" id="LAZR01003815">
    <property type="protein sequence ID" value="KKN14450.1"/>
    <property type="molecule type" value="Genomic_DNA"/>
</dbReference>